<feature type="compositionally biased region" description="Pro residues" evidence="1">
    <location>
        <begin position="1"/>
        <end position="10"/>
    </location>
</feature>
<proteinExistence type="predicted"/>
<protein>
    <recommendedName>
        <fullName evidence="5">Integral membrane protein</fullName>
    </recommendedName>
</protein>
<feature type="transmembrane region" description="Helical" evidence="2">
    <location>
        <begin position="123"/>
        <end position="145"/>
    </location>
</feature>
<gene>
    <name evidence="3" type="ORF">H1D24_12455</name>
</gene>
<evidence type="ECO:0008006" key="5">
    <source>
        <dbReference type="Google" id="ProtNLM"/>
    </source>
</evidence>
<name>A0A7W0DKD7_9ACTN</name>
<reference evidence="3 4" key="1">
    <citation type="submission" date="2020-07" db="EMBL/GenBank/DDBJ databases">
        <title>Streptomyces isolated from Indian soil.</title>
        <authorList>
            <person name="Mandal S."/>
            <person name="Maiti P.K."/>
        </authorList>
    </citation>
    <scope>NUCLEOTIDE SEQUENCE [LARGE SCALE GENOMIC DNA]</scope>
    <source>
        <strain evidence="3 4">PSKA28</strain>
    </source>
</reference>
<dbReference type="AlphaFoldDB" id="A0A7W0DKD7"/>
<sequence length="151" mass="15327">MSATPTPTPSTPTSASPLAGIARTSDPGTMLRRFLALDAVATTANGVAYVAASGPLGRLLGVHPGLLLALGVFLVVFGAGVGVLAGRRRPAVFAVRAVIEANLIWAALSLVALAVWLSPTTAGAVWVPLQAMTVAGFAALQYAALRKLRTV</sequence>
<comment type="caution">
    <text evidence="3">The sequence shown here is derived from an EMBL/GenBank/DDBJ whole genome shotgun (WGS) entry which is preliminary data.</text>
</comment>
<evidence type="ECO:0000256" key="1">
    <source>
        <dbReference type="SAM" id="MobiDB-lite"/>
    </source>
</evidence>
<evidence type="ECO:0000313" key="3">
    <source>
        <dbReference type="EMBL" id="MBA2946600.1"/>
    </source>
</evidence>
<keyword evidence="2" id="KW-1133">Transmembrane helix</keyword>
<dbReference type="RefSeq" id="WP_181657531.1">
    <property type="nucleotide sequence ID" value="NZ_JACEHE010000006.1"/>
</dbReference>
<evidence type="ECO:0000256" key="2">
    <source>
        <dbReference type="SAM" id="Phobius"/>
    </source>
</evidence>
<accession>A0A7W0DKD7</accession>
<organism evidence="3 4">
    <name type="scientific">Streptomyces himalayensis subsp. himalayensis</name>
    <dbReference type="NCBI Taxonomy" id="2756131"/>
    <lineage>
        <taxon>Bacteria</taxon>
        <taxon>Bacillati</taxon>
        <taxon>Actinomycetota</taxon>
        <taxon>Actinomycetes</taxon>
        <taxon>Kitasatosporales</taxon>
        <taxon>Streptomycetaceae</taxon>
        <taxon>Streptomyces</taxon>
        <taxon>Streptomyces himalayensis</taxon>
    </lineage>
</organism>
<feature type="transmembrane region" description="Helical" evidence="2">
    <location>
        <begin position="64"/>
        <end position="85"/>
    </location>
</feature>
<dbReference type="EMBL" id="JACEHE010000006">
    <property type="protein sequence ID" value="MBA2946600.1"/>
    <property type="molecule type" value="Genomic_DNA"/>
</dbReference>
<dbReference type="Proteomes" id="UP000545761">
    <property type="component" value="Unassembled WGS sequence"/>
</dbReference>
<evidence type="ECO:0000313" key="4">
    <source>
        <dbReference type="Proteomes" id="UP000545761"/>
    </source>
</evidence>
<feature type="region of interest" description="Disordered" evidence="1">
    <location>
        <begin position="1"/>
        <end position="20"/>
    </location>
</feature>
<keyword evidence="2" id="KW-0472">Membrane</keyword>
<feature type="transmembrane region" description="Helical" evidence="2">
    <location>
        <begin position="97"/>
        <end position="117"/>
    </location>
</feature>
<keyword evidence="2" id="KW-0812">Transmembrane</keyword>